<dbReference type="Proteomes" id="UP000807469">
    <property type="component" value="Unassembled WGS sequence"/>
</dbReference>
<dbReference type="AlphaFoldDB" id="A0A9P5YT98"/>
<evidence type="ECO:0000313" key="1">
    <source>
        <dbReference type="EMBL" id="KAF9474194.1"/>
    </source>
</evidence>
<dbReference type="EMBL" id="MU155392">
    <property type="protein sequence ID" value="KAF9474194.1"/>
    <property type="molecule type" value="Genomic_DNA"/>
</dbReference>
<comment type="caution">
    <text evidence="1">The sequence shown here is derived from an EMBL/GenBank/DDBJ whole genome shotgun (WGS) entry which is preliminary data.</text>
</comment>
<accession>A0A9P5YT98</accession>
<evidence type="ECO:0000313" key="2">
    <source>
        <dbReference type="Proteomes" id="UP000807469"/>
    </source>
</evidence>
<organism evidence="1 2">
    <name type="scientific">Pholiota conissans</name>
    <dbReference type="NCBI Taxonomy" id="109636"/>
    <lineage>
        <taxon>Eukaryota</taxon>
        <taxon>Fungi</taxon>
        <taxon>Dikarya</taxon>
        <taxon>Basidiomycota</taxon>
        <taxon>Agaricomycotina</taxon>
        <taxon>Agaricomycetes</taxon>
        <taxon>Agaricomycetidae</taxon>
        <taxon>Agaricales</taxon>
        <taxon>Agaricineae</taxon>
        <taxon>Strophariaceae</taxon>
        <taxon>Pholiota</taxon>
    </lineage>
</organism>
<proteinExistence type="predicted"/>
<name>A0A9P5YT98_9AGAR</name>
<keyword evidence="2" id="KW-1185">Reference proteome</keyword>
<sequence>MDEPKDNSYEIMPWELMSSREKIQEYWRLEEELLGFDTRFLAEGMPEQLNLDSYDVAKSYDLYNLIMHLWRSENKAIERYNFRKDADEDPCAETANLKLICDSALWRKECQYWYFKDENEVKKYRLSGSPLRQVSGAGVSDFHPITRARDKKLLSQPATTTTTMSDSDGSVVDYRSDSSDEIKPWETQSSVERILEVQRLDHTLYDYDENFLGEGTLISSKALRAIHRIAIDIKEQGFFVRDVAHSFELYRLITHLWDSENEAIRRYNYLKGADREPCSQTMFLKQMRDSALRFRECTYRDSVDPRCD</sequence>
<reference evidence="1" key="1">
    <citation type="submission" date="2020-11" db="EMBL/GenBank/DDBJ databases">
        <authorList>
            <consortium name="DOE Joint Genome Institute"/>
            <person name="Ahrendt S."/>
            <person name="Riley R."/>
            <person name="Andreopoulos W."/>
            <person name="Labutti K."/>
            <person name="Pangilinan J."/>
            <person name="Ruiz-Duenas F.J."/>
            <person name="Barrasa J.M."/>
            <person name="Sanchez-Garcia M."/>
            <person name="Camarero S."/>
            <person name="Miyauchi S."/>
            <person name="Serrano A."/>
            <person name="Linde D."/>
            <person name="Babiker R."/>
            <person name="Drula E."/>
            <person name="Ayuso-Fernandez I."/>
            <person name="Pacheco R."/>
            <person name="Padilla G."/>
            <person name="Ferreira P."/>
            <person name="Barriuso J."/>
            <person name="Kellner H."/>
            <person name="Castanera R."/>
            <person name="Alfaro M."/>
            <person name="Ramirez L."/>
            <person name="Pisabarro A.G."/>
            <person name="Kuo A."/>
            <person name="Tritt A."/>
            <person name="Lipzen A."/>
            <person name="He G."/>
            <person name="Yan M."/>
            <person name="Ng V."/>
            <person name="Cullen D."/>
            <person name="Martin F."/>
            <person name="Rosso M.-N."/>
            <person name="Henrissat B."/>
            <person name="Hibbett D."/>
            <person name="Martinez A.T."/>
            <person name="Grigoriev I.V."/>
        </authorList>
    </citation>
    <scope>NUCLEOTIDE SEQUENCE</scope>
    <source>
        <strain evidence="1">CIRM-BRFM 674</strain>
    </source>
</reference>
<gene>
    <name evidence="1" type="ORF">BDN70DRAFT_899177</name>
</gene>
<protein>
    <submittedName>
        <fullName evidence="1">Uncharacterized protein</fullName>
    </submittedName>
</protein>